<evidence type="ECO:0000313" key="3">
    <source>
        <dbReference type="Proteomes" id="UP000272528"/>
    </source>
</evidence>
<dbReference type="SUPFAM" id="SSF56112">
    <property type="entry name" value="Protein kinase-like (PK-like)"/>
    <property type="match status" value="1"/>
</dbReference>
<name>A0A3Q8X638_9BACL</name>
<dbReference type="InterPro" id="IPR011009">
    <property type="entry name" value="Kinase-like_dom_sf"/>
</dbReference>
<evidence type="ECO:0000259" key="1">
    <source>
        <dbReference type="Pfam" id="PF01636"/>
    </source>
</evidence>
<evidence type="ECO:0000313" key="2">
    <source>
        <dbReference type="EMBL" id="AZN41340.1"/>
    </source>
</evidence>
<gene>
    <name evidence="2" type="ORF">EJC50_17925</name>
</gene>
<proteinExistence type="predicted"/>
<accession>A0A3Q8X638</accession>
<keyword evidence="3" id="KW-1185">Reference proteome</keyword>
<dbReference type="EMBL" id="CP034437">
    <property type="protein sequence ID" value="AZN41340.1"/>
    <property type="molecule type" value="Genomic_DNA"/>
</dbReference>
<protein>
    <recommendedName>
        <fullName evidence="1">Aminoglycoside phosphotransferase domain-containing protein</fullName>
    </recommendedName>
</protein>
<feature type="domain" description="Aminoglycoside phosphotransferase" evidence="1">
    <location>
        <begin position="74"/>
        <end position="250"/>
    </location>
</feature>
<reference evidence="3" key="1">
    <citation type="submission" date="2018-12" db="EMBL/GenBank/DDBJ databases">
        <title>Genome sequence of Peanibacillus sp.</title>
        <authorList>
            <person name="Subramani G."/>
            <person name="Srinivasan S."/>
            <person name="Kim M.K."/>
        </authorList>
    </citation>
    <scope>NUCLEOTIDE SEQUENCE [LARGE SCALE GENOMIC DNA]</scope>
    <source>
        <strain evidence="3">18JY67-1</strain>
    </source>
</reference>
<dbReference type="KEGG" id="palb:EJC50_17925"/>
<dbReference type="Gene3D" id="3.90.1200.10">
    <property type="match status" value="1"/>
</dbReference>
<sequence length="285" mass="32426">MHKHPFFDLWLHDDDELARLLSSSVEERVKLHEWPLSSVERVRTTNGNSCIYKVQAQPTIEASFYAQARSKLLVSVRTIEAERGMTVMIMEDVDAPRLNDVALEQTEILDIAEQLLKLIGEIEGDLPIFLDISKDEAWTAYTDMVFEDMRFLIEEGSFKKVDLELVNMLSDWSKSEAVMEVLHSQTGYVHGDLKADNVLVTQSGYLVLDWQRPIRGPVLLDTATLLISLGTDPTKHVPIAIVQLYHFLHLAWFATAARRWVPGGKAWFDGIIKNMGAEIARLQHQ</sequence>
<dbReference type="AlphaFoldDB" id="A0A3Q8X638"/>
<organism evidence="2 3">
    <name type="scientific">Paenibacillus albus</name>
    <dbReference type="NCBI Taxonomy" id="2495582"/>
    <lineage>
        <taxon>Bacteria</taxon>
        <taxon>Bacillati</taxon>
        <taxon>Bacillota</taxon>
        <taxon>Bacilli</taxon>
        <taxon>Bacillales</taxon>
        <taxon>Paenibacillaceae</taxon>
        <taxon>Paenibacillus</taxon>
    </lineage>
</organism>
<dbReference type="Proteomes" id="UP000272528">
    <property type="component" value="Chromosome"/>
</dbReference>
<dbReference type="RefSeq" id="WP_126017047.1">
    <property type="nucleotide sequence ID" value="NZ_CP034437.1"/>
</dbReference>
<dbReference type="InterPro" id="IPR002575">
    <property type="entry name" value="Aminoglycoside_PTrfase"/>
</dbReference>
<dbReference type="Pfam" id="PF01636">
    <property type="entry name" value="APH"/>
    <property type="match status" value="1"/>
</dbReference>
<dbReference type="OrthoDB" id="2570531at2"/>